<name>A0A0A0NBK7_STRRN</name>
<dbReference type="AlphaFoldDB" id="A0A0A0NBK7"/>
<dbReference type="KEGG" id="src:M271_13780"/>
<dbReference type="HOGENOM" id="CLU_029927_5_1_11"/>
<dbReference type="EMBL" id="QYCY01000002">
    <property type="protein sequence ID" value="RLV73506.1"/>
    <property type="molecule type" value="Genomic_DNA"/>
</dbReference>
<organism evidence="1 2">
    <name type="scientific">Streptomyces rapamycinicus (strain ATCC 29253 / DSM 41530 / NRRL 5491 / AYB-994)</name>
    <name type="common">Streptomyces hygroscopicus (strain ATCC 29253)</name>
    <dbReference type="NCBI Taxonomy" id="1343740"/>
    <lineage>
        <taxon>Bacteria</taxon>
        <taxon>Bacillati</taxon>
        <taxon>Actinomycetota</taxon>
        <taxon>Actinomycetes</taxon>
        <taxon>Kitasatosporales</taxon>
        <taxon>Streptomycetaceae</taxon>
        <taxon>Streptomyces</taxon>
        <taxon>Streptomyces violaceusniger group</taxon>
    </lineage>
</organism>
<gene>
    <name evidence="1" type="ORF">D3C57_129810</name>
</gene>
<evidence type="ECO:0008006" key="3">
    <source>
        <dbReference type="Google" id="ProtNLM"/>
    </source>
</evidence>
<dbReference type="STRING" id="1343740.M271_13780"/>
<accession>A0A0A0NBK7</accession>
<sequence length="525" mass="56279">MGSEARQKSKAVHDVSCGKALRERALGRAGSPDPVPPTLMTTISAEIEAHCGHRLLKCRRLAKGWTVARAVAAAHQLVETRGLAKVGLSERSWKDWEAGVLPSPDYQDLLCRLFATSPVQLGFARDYSPTAADGTSPLGSGNGLDGTLLEGKAASTSAGSRTLMEVEPTKRRDAVKLAGLAMAAPVAAAQILEQAATEAMEFTRQAEATSLGSGTLDHLDLAITEFNRAYSIKPPRAVFDAVMDYRRKVDRLMKAPHTHRQERELLTFAGWLSELLAWLAHDLGDARTGLAFATDALVHGQEAGHGQLCAWAMDAAASINLYERHPHKARLAVAKGLAEASARHPLTVRLHAQAARAAAADGDAEGFTTAFHAAEDAHRSLPTCAPRRFGMDVMPLADYALTSYPATSFIWLGQAEEARQHAERALATYKAAPKASRSPSREAIARIDLAMAHALSGAPEDAVALGHQALDSTRVVDSVRHRASDLTSFLTRRFPRRPEVEGLRDRLAALDANARRALPAAGPDA</sequence>
<proteinExistence type="predicted"/>
<reference evidence="1 2" key="1">
    <citation type="journal article" date="2018" name="J. Biol. Chem.">
        <title>Discovery of the actinoplanic acid pathway in Streptomyces rapamycinicus reveals a genetically conserved synergism with rapamycin.</title>
        <authorList>
            <person name="Mrak P."/>
            <person name="Krastel P."/>
            <person name="Pivk Lukancic P."/>
            <person name="Tao J."/>
            <person name="Pistorius D."/>
            <person name="Moore C.M."/>
        </authorList>
    </citation>
    <scope>NUCLEOTIDE SEQUENCE [LARGE SCALE GENOMIC DNA]</scope>
    <source>
        <strain evidence="1 2">NRRL 5491</strain>
    </source>
</reference>
<comment type="caution">
    <text evidence="1">The sequence shown here is derived from an EMBL/GenBank/DDBJ whole genome shotgun (WGS) entry which is preliminary data.</text>
</comment>
<evidence type="ECO:0000313" key="2">
    <source>
        <dbReference type="Proteomes" id="UP000281594"/>
    </source>
</evidence>
<dbReference type="Proteomes" id="UP000281594">
    <property type="component" value="Unassembled WGS sequence"/>
</dbReference>
<dbReference type="eggNOG" id="COG3620">
    <property type="taxonomic scope" value="Bacteria"/>
</dbReference>
<evidence type="ECO:0000313" key="1">
    <source>
        <dbReference type="EMBL" id="RLV73506.1"/>
    </source>
</evidence>
<protein>
    <recommendedName>
        <fullName evidence="3">XRE family transcriptional regulator</fullName>
    </recommendedName>
</protein>